<dbReference type="InterPro" id="IPR001173">
    <property type="entry name" value="Glyco_trans_2-like"/>
</dbReference>
<sequence length="267" mass="28171">MSGAPARPELSVVIPAAAEGPNLAVLLPWLNETLGALDIAWEVLVVVRDEDAATATAVRDGRATLLRQETPGYGGALRTGFARAAGDWLLTMDADLSHPPVFAADLWRARRTAAVLIASRYVRGGAARMPLGRSLLSRLLNGIFAAALGLPIRDLSSGFRLYRREVVAETAAASTATNFAVLQELLVHAAAAGWSIAEVPFAYAPRRHGSSNARVLAFGLEYAASLRRLRALRSSPRRAAVAGRDCGAFGEAEGGDRPPRPATSGGR</sequence>
<feature type="domain" description="Glycosyltransferase 2-like" evidence="2">
    <location>
        <begin position="11"/>
        <end position="168"/>
    </location>
</feature>
<dbReference type="InterPro" id="IPR050256">
    <property type="entry name" value="Glycosyltransferase_2"/>
</dbReference>
<feature type="region of interest" description="Disordered" evidence="1">
    <location>
        <begin position="247"/>
        <end position="267"/>
    </location>
</feature>
<organism evidence="3">
    <name type="scientific">uncultured Thermomicrobiales bacterium</name>
    <dbReference type="NCBI Taxonomy" id="1645740"/>
    <lineage>
        <taxon>Bacteria</taxon>
        <taxon>Pseudomonadati</taxon>
        <taxon>Thermomicrobiota</taxon>
        <taxon>Thermomicrobia</taxon>
        <taxon>Thermomicrobiales</taxon>
        <taxon>environmental samples</taxon>
    </lineage>
</organism>
<dbReference type="EMBL" id="CADCWF010000034">
    <property type="protein sequence ID" value="CAA9539608.1"/>
    <property type="molecule type" value="Genomic_DNA"/>
</dbReference>
<evidence type="ECO:0000259" key="2">
    <source>
        <dbReference type="Pfam" id="PF00535"/>
    </source>
</evidence>
<dbReference type="Gene3D" id="3.90.550.10">
    <property type="entry name" value="Spore Coat Polysaccharide Biosynthesis Protein SpsA, Chain A"/>
    <property type="match status" value="1"/>
</dbReference>
<dbReference type="InterPro" id="IPR029044">
    <property type="entry name" value="Nucleotide-diphossugar_trans"/>
</dbReference>
<gene>
    <name evidence="3" type="ORF">AVDCRST_MAG59-717</name>
</gene>
<dbReference type="AlphaFoldDB" id="A0A6J4U3Q8"/>
<dbReference type="SUPFAM" id="SSF53448">
    <property type="entry name" value="Nucleotide-diphospho-sugar transferases"/>
    <property type="match status" value="1"/>
</dbReference>
<evidence type="ECO:0000313" key="3">
    <source>
        <dbReference type="EMBL" id="CAA9539608.1"/>
    </source>
</evidence>
<dbReference type="Pfam" id="PF00535">
    <property type="entry name" value="Glycos_transf_2"/>
    <property type="match status" value="1"/>
</dbReference>
<dbReference type="PANTHER" id="PTHR48090">
    <property type="entry name" value="UNDECAPRENYL-PHOSPHATE 4-DEOXY-4-FORMAMIDO-L-ARABINOSE TRANSFERASE-RELATED"/>
    <property type="match status" value="1"/>
</dbReference>
<proteinExistence type="predicted"/>
<accession>A0A6J4U3Q8</accession>
<protein>
    <recommendedName>
        <fullName evidence="2">Glycosyltransferase 2-like domain-containing protein</fullName>
    </recommendedName>
</protein>
<evidence type="ECO:0000256" key="1">
    <source>
        <dbReference type="SAM" id="MobiDB-lite"/>
    </source>
</evidence>
<dbReference type="PANTHER" id="PTHR48090:SF7">
    <property type="entry name" value="RFBJ PROTEIN"/>
    <property type="match status" value="1"/>
</dbReference>
<reference evidence="3" key="1">
    <citation type="submission" date="2020-02" db="EMBL/GenBank/DDBJ databases">
        <authorList>
            <person name="Meier V. D."/>
        </authorList>
    </citation>
    <scope>NUCLEOTIDE SEQUENCE</scope>
    <source>
        <strain evidence="3">AVDCRST_MAG59</strain>
    </source>
</reference>
<name>A0A6J4U3Q8_9BACT</name>